<evidence type="ECO:0000256" key="1">
    <source>
        <dbReference type="SAM" id="Phobius"/>
    </source>
</evidence>
<evidence type="ECO:0000256" key="2">
    <source>
        <dbReference type="SAM" id="SignalP"/>
    </source>
</evidence>
<evidence type="ECO:0000313" key="3">
    <source>
        <dbReference type="EMBL" id="MFC4231192.1"/>
    </source>
</evidence>
<keyword evidence="2" id="KW-0732">Signal</keyword>
<dbReference type="Pfam" id="PF13584">
    <property type="entry name" value="BatD"/>
    <property type="match status" value="1"/>
</dbReference>
<keyword evidence="4" id="KW-1185">Reference proteome</keyword>
<dbReference type="PANTHER" id="PTHR40940:SF2">
    <property type="entry name" value="BATD"/>
    <property type="match status" value="1"/>
</dbReference>
<gene>
    <name evidence="3" type="ORF">ACFOW1_04780</name>
</gene>
<feature type="chain" id="PRO_5046202388" evidence="2">
    <location>
        <begin position="24"/>
        <end position="447"/>
    </location>
</feature>
<keyword evidence="1" id="KW-0812">Transmembrane</keyword>
<keyword evidence="1" id="KW-1133">Transmembrane helix</keyword>
<evidence type="ECO:0000313" key="4">
    <source>
        <dbReference type="Proteomes" id="UP001595906"/>
    </source>
</evidence>
<sequence>MKQQYVKLLVAFCCSLLAVVAMAQSGVQLSGGVYAQDNATDIPYLLKSEKDIPSAIDKNLFIKVIVSKEKCFVGEPILVTYKLYTRLQSESKLLKQPDFNGCSVIEMTSTDIEAAKEVIDGKVFRSYVIRRVQLVPLQEGDITLGTATIDNTISFYKNAAEIAQHKPSITQTATITSTVKLIHISNLPTFKGASHFSNSVGTFMITAKALKTLDTANDNNSLEIRIDGIGNFQNIMCPVINWPKKIDHFEVVSTESLDKFSFPISGKKVFTVPFICKQAGNLVIPPISFTYFDADKQVYTTTSTDSIHIKVLPVAEKIEMTKISTEVGNGKYIWIVLGIALVAGFVLWLSLFRKKIPTTIATTTETIAVLDKTDTELLNDLLLLEDDKLFFQESKSLATNFLQKYMDSNQQKQLYHIINQCNEVLYAYNNGISKAQIFEELEQVITS</sequence>
<protein>
    <submittedName>
        <fullName evidence="3">BatD family protein</fullName>
    </submittedName>
</protein>
<reference evidence="4" key="1">
    <citation type="journal article" date="2019" name="Int. J. Syst. Evol. Microbiol.">
        <title>The Global Catalogue of Microorganisms (GCM) 10K type strain sequencing project: providing services to taxonomists for standard genome sequencing and annotation.</title>
        <authorList>
            <consortium name="The Broad Institute Genomics Platform"/>
            <consortium name="The Broad Institute Genome Sequencing Center for Infectious Disease"/>
            <person name="Wu L."/>
            <person name="Ma J."/>
        </authorList>
    </citation>
    <scope>NUCLEOTIDE SEQUENCE [LARGE SCALE GENOMIC DNA]</scope>
    <source>
        <strain evidence="4">CECT 8010</strain>
    </source>
</reference>
<accession>A0ABV8PT58</accession>
<feature type="transmembrane region" description="Helical" evidence="1">
    <location>
        <begin position="332"/>
        <end position="352"/>
    </location>
</feature>
<dbReference type="RefSeq" id="WP_379012579.1">
    <property type="nucleotide sequence ID" value="NZ_JBHSDC010000003.1"/>
</dbReference>
<dbReference type="EMBL" id="JBHSDC010000003">
    <property type="protein sequence ID" value="MFC4231192.1"/>
    <property type="molecule type" value="Genomic_DNA"/>
</dbReference>
<keyword evidence="1" id="KW-0472">Membrane</keyword>
<feature type="signal peptide" evidence="2">
    <location>
        <begin position="1"/>
        <end position="23"/>
    </location>
</feature>
<dbReference type="InterPro" id="IPR025738">
    <property type="entry name" value="BatD"/>
</dbReference>
<dbReference type="PANTHER" id="PTHR40940">
    <property type="entry name" value="PROTEIN BATD-RELATED"/>
    <property type="match status" value="1"/>
</dbReference>
<comment type="caution">
    <text evidence="3">The sequence shown here is derived from an EMBL/GenBank/DDBJ whole genome shotgun (WGS) entry which is preliminary data.</text>
</comment>
<name>A0ABV8PT58_9BACT</name>
<dbReference type="Proteomes" id="UP001595906">
    <property type="component" value="Unassembled WGS sequence"/>
</dbReference>
<organism evidence="3 4">
    <name type="scientific">Parasediminibacterium paludis</name>
    <dbReference type="NCBI Taxonomy" id="908966"/>
    <lineage>
        <taxon>Bacteria</taxon>
        <taxon>Pseudomonadati</taxon>
        <taxon>Bacteroidota</taxon>
        <taxon>Chitinophagia</taxon>
        <taxon>Chitinophagales</taxon>
        <taxon>Chitinophagaceae</taxon>
        <taxon>Parasediminibacterium</taxon>
    </lineage>
</organism>
<proteinExistence type="predicted"/>